<dbReference type="AlphaFoldDB" id="A0A3N4LLW2"/>
<dbReference type="PANTHER" id="PTHR44229:SF4">
    <property type="entry name" value="15-HYDROXYPROSTAGLANDIN DEHYDROGENASE [NAD(+)]"/>
    <property type="match status" value="1"/>
</dbReference>
<evidence type="ECO:0000313" key="6">
    <source>
        <dbReference type="EMBL" id="RPB23913.1"/>
    </source>
</evidence>
<feature type="region of interest" description="Disordered" evidence="4">
    <location>
        <begin position="1"/>
        <end position="35"/>
    </location>
</feature>
<dbReference type="Gene3D" id="3.40.50.720">
    <property type="entry name" value="NAD(P)-binding Rossmann-like Domain"/>
    <property type="match status" value="1"/>
</dbReference>
<evidence type="ECO:0000256" key="2">
    <source>
        <dbReference type="ARBA" id="ARBA00022857"/>
    </source>
</evidence>
<dbReference type="InterPro" id="IPR020904">
    <property type="entry name" value="Sc_DH/Rdtase_CS"/>
</dbReference>
<evidence type="ECO:0000313" key="7">
    <source>
        <dbReference type="Proteomes" id="UP000267821"/>
    </source>
</evidence>
<dbReference type="PRINTS" id="PR00081">
    <property type="entry name" value="GDHRDH"/>
</dbReference>
<name>A0A3N4LLW2_9PEZI</name>
<keyword evidence="5" id="KW-0812">Transmembrane</keyword>
<evidence type="ECO:0000256" key="5">
    <source>
        <dbReference type="SAM" id="Phobius"/>
    </source>
</evidence>
<evidence type="ECO:0000256" key="4">
    <source>
        <dbReference type="SAM" id="MobiDB-lite"/>
    </source>
</evidence>
<keyword evidence="5" id="KW-1133">Transmembrane helix</keyword>
<accession>A0A3N4LLW2</accession>
<comment type="similarity">
    <text evidence="1">Belongs to the short-chain dehydrogenases/reductases (SDR) family.</text>
</comment>
<keyword evidence="7" id="KW-1185">Reference proteome</keyword>
<dbReference type="Proteomes" id="UP000267821">
    <property type="component" value="Unassembled WGS sequence"/>
</dbReference>
<feature type="transmembrane region" description="Helical" evidence="5">
    <location>
        <begin position="357"/>
        <end position="377"/>
    </location>
</feature>
<dbReference type="PANTHER" id="PTHR44229">
    <property type="entry name" value="15-HYDROXYPROSTAGLANDIN DEHYDROGENASE [NAD(+)]"/>
    <property type="match status" value="1"/>
</dbReference>
<evidence type="ECO:0000256" key="1">
    <source>
        <dbReference type="ARBA" id="ARBA00006484"/>
    </source>
</evidence>
<proteinExistence type="inferred from homology"/>
<keyword evidence="3" id="KW-0560">Oxidoreductase</keyword>
<dbReference type="OrthoDB" id="498125at2759"/>
<reference evidence="6 7" key="1">
    <citation type="journal article" date="2018" name="Nat. Ecol. Evol.">
        <title>Pezizomycetes genomes reveal the molecular basis of ectomycorrhizal truffle lifestyle.</title>
        <authorList>
            <person name="Murat C."/>
            <person name="Payen T."/>
            <person name="Noel B."/>
            <person name="Kuo A."/>
            <person name="Morin E."/>
            <person name="Chen J."/>
            <person name="Kohler A."/>
            <person name="Krizsan K."/>
            <person name="Balestrini R."/>
            <person name="Da Silva C."/>
            <person name="Montanini B."/>
            <person name="Hainaut M."/>
            <person name="Levati E."/>
            <person name="Barry K.W."/>
            <person name="Belfiori B."/>
            <person name="Cichocki N."/>
            <person name="Clum A."/>
            <person name="Dockter R.B."/>
            <person name="Fauchery L."/>
            <person name="Guy J."/>
            <person name="Iotti M."/>
            <person name="Le Tacon F."/>
            <person name="Lindquist E.A."/>
            <person name="Lipzen A."/>
            <person name="Malagnac F."/>
            <person name="Mello A."/>
            <person name="Molinier V."/>
            <person name="Miyauchi S."/>
            <person name="Poulain J."/>
            <person name="Riccioni C."/>
            <person name="Rubini A."/>
            <person name="Sitrit Y."/>
            <person name="Splivallo R."/>
            <person name="Traeger S."/>
            <person name="Wang M."/>
            <person name="Zifcakova L."/>
            <person name="Wipf D."/>
            <person name="Zambonelli A."/>
            <person name="Paolocci F."/>
            <person name="Nowrousian M."/>
            <person name="Ottonello S."/>
            <person name="Baldrian P."/>
            <person name="Spatafora J.W."/>
            <person name="Henrissat B."/>
            <person name="Nagy L.G."/>
            <person name="Aury J.M."/>
            <person name="Wincker P."/>
            <person name="Grigoriev I.V."/>
            <person name="Bonfante P."/>
            <person name="Martin F.M."/>
        </authorList>
    </citation>
    <scope>NUCLEOTIDE SEQUENCE [LARGE SCALE GENOMIC DNA]</scope>
    <source>
        <strain evidence="6 7">ATCC MYA-4762</strain>
    </source>
</reference>
<protein>
    <submittedName>
        <fullName evidence="6">NAD(P)-binding protein</fullName>
    </submittedName>
</protein>
<dbReference type="EMBL" id="ML121544">
    <property type="protein sequence ID" value="RPB23913.1"/>
    <property type="molecule type" value="Genomic_DNA"/>
</dbReference>
<organism evidence="6 7">
    <name type="scientific">Terfezia boudieri ATCC MYA-4762</name>
    <dbReference type="NCBI Taxonomy" id="1051890"/>
    <lineage>
        <taxon>Eukaryota</taxon>
        <taxon>Fungi</taxon>
        <taxon>Dikarya</taxon>
        <taxon>Ascomycota</taxon>
        <taxon>Pezizomycotina</taxon>
        <taxon>Pezizomycetes</taxon>
        <taxon>Pezizales</taxon>
        <taxon>Pezizaceae</taxon>
        <taxon>Terfezia</taxon>
    </lineage>
</organism>
<dbReference type="InterPro" id="IPR036291">
    <property type="entry name" value="NAD(P)-bd_dom_sf"/>
</dbReference>
<dbReference type="InParanoid" id="A0A3N4LLW2"/>
<keyword evidence="2" id="KW-0521">NADP</keyword>
<dbReference type="SUPFAM" id="SSF51735">
    <property type="entry name" value="NAD(P)-binding Rossmann-fold domains"/>
    <property type="match status" value="1"/>
</dbReference>
<dbReference type="STRING" id="1051890.A0A3N4LLW2"/>
<sequence length="385" mass="42606">MSRSRSAGGGGGGGRSTRSTDFPDHSYGRPQGLRYPHDVLVSPPVDFNTPVDTLGRNVAGQLIAVTGGASGIGEACCRKLALLGAHVAVCDFNREKGEEVTTAIQRSVRDTQGLGSARFFYCDVSSWESQSQMFVNILEWSPAGRHVINCVIASAGVTEVGRILAEDDPARDPRQPPPPPNLRTFEINYVGALYTIRLAQYFLRKNPSGDRHLIIMGSFAGFLHSPLACLYSSSKHGLIGLFTSLRLTSQPHHNVRINMLSPYFVKTPIMPAAVGLMVVGHQLVDMDKCTNIVVRFCGDDRIKGRMVAVGPDMEMDVEIGGGLEEIEVFSRRAVKALNVAYRTTWWFNRYGRILRDLIILFVGLIWVNWVLGFRDWLFGHSRDRR</sequence>
<dbReference type="Pfam" id="PF00106">
    <property type="entry name" value="adh_short"/>
    <property type="match status" value="1"/>
</dbReference>
<dbReference type="GO" id="GO:0005737">
    <property type="term" value="C:cytoplasm"/>
    <property type="evidence" value="ECO:0007669"/>
    <property type="project" value="TreeGrafter"/>
</dbReference>
<dbReference type="PROSITE" id="PS00061">
    <property type="entry name" value="ADH_SHORT"/>
    <property type="match status" value="1"/>
</dbReference>
<dbReference type="GO" id="GO:0016616">
    <property type="term" value="F:oxidoreductase activity, acting on the CH-OH group of donors, NAD or NADP as acceptor"/>
    <property type="evidence" value="ECO:0007669"/>
    <property type="project" value="TreeGrafter"/>
</dbReference>
<evidence type="ECO:0000256" key="3">
    <source>
        <dbReference type="ARBA" id="ARBA00023002"/>
    </source>
</evidence>
<keyword evidence="5" id="KW-0472">Membrane</keyword>
<gene>
    <name evidence="6" type="ORF">L211DRAFT_229730</name>
</gene>
<dbReference type="InterPro" id="IPR002347">
    <property type="entry name" value="SDR_fam"/>
</dbReference>